<dbReference type="GO" id="GO:0006888">
    <property type="term" value="P:endoplasmic reticulum to Golgi vesicle-mediated transport"/>
    <property type="evidence" value="ECO:0007669"/>
    <property type="project" value="TreeGrafter"/>
</dbReference>
<dbReference type="GO" id="GO:0005886">
    <property type="term" value="C:plasma membrane"/>
    <property type="evidence" value="ECO:0007669"/>
    <property type="project" value="TreeGrafter"/>
</dbReference>
<organism evidence="3 4">
    <name type="scientific">Mytilus galloprovincialis</name>
    <name type="common">Mediterranean mussel</name>
    <dbReference type="NCBI Taxonomy" id="29158"/>
    <lineage>
        <taxon>Eukaryota</taxon>
        <taxon>Metazoa</taxon>
        <taxon>Spiralia</taxon>
        <taxon>Lophotrochozoa</taxon>
        <taxon>Mollusca</taxon>
        <taxon>Bivalvia</taxon>
        <taxon>Autobranchia</taxon>
        <taxon>Pteriomorphia</taxon>
        <taxon>Mytilida</taxon>
        <taxon>Mytiloidea</taxon>
        <taxon>Mytilidae</taxon>
        <taxon>Mytilinae</taxon>
        <taxon>Mytilus</taxon>
    </lineage>
</organism>
<dbReference type="AlphaFoldDB" id="A0A8B6F0A3"/>
<feature type="transmembrane region" description="Helical" evidence="1">
    <location>
        <begin position="7"/>
        <end position="27"/>
    </location>
</feature>
<dbReference type="Gene3D" id="3.40.50.150">
    <property type="entry name" value="Vaccinia Virus protein VP39"/>
    <property type="match status" value="1"/>
</dbReference>
<reference evidence="3" key="1">
    <citation type="submission" date="2018-11" db="EMBL/GenBank/DDBJ databases">
        <authorList>
            <person name="Alioto T."/>
            <person name="Alioto T."/>
        </authorList>
    </citation>
    <scope>NUCLEOTIDE SEQUENCE</scope>
</reference>
<protein>
    <recommendedName>
        <fullName evidence="2">Methyltransferase FkbM domain-containing protein</fullName>
    </recommendedName>
</protein>
<keyword evidence="1" id="KW-0812">Transmembrane</keyword>
<comment type="caution">
    <text evidence="3">The sequence shown here is derived from an EMBL/GenBank/DDBJ whole genome shotgun (WGS) entry which is preliminary data.</text>
</comment>
<dbReference type="EMBL" id="UYJE01006065">
    <property type="protein sequence ID" value="VDI42702.1"/>
    <property type="molecule type" value="Genomic_DNA"/>
</dbReference>
<sequence>MLCYRKFTKMVPVVLVILFVCIYKVIYENSSKMQGKNAREYYTLKASIYEKADTKTKTQPLQETLDAVAFIGMDCGKLCETNVKGIPGPYFDHITVPIDCQALFKNEYIDRGHGLSHAPKTIPKDLHMDFTMNNRLKVSSWYFNDEEYLGKTAKLAVWTEQLIEDYISLAKDNKLHGTYGVSETNALRDGLKHAPGIMNGRVLVIGSELPWVEACALEAGAREVVTLEYGKIVSKHPKIKTMIPDQYRKSYLNKTLGSFDAVVTFSSIEHSGLGRYGDGLNPWGDIITIARGWCVTKKGGSLTIGVPYSYEMDYIKFNAGRWYGKIRYPYLTTNWKQHYRGYGEHRVHAFTKIDVNFTRHLDRYRLKEPHPYFPSDNIDKHYSQAHQDETVYQISRKKNGFFVEMGAYNGEEFSNTLWLERKHNWTGLLIEANPDLCRQIDLLKRQAWRLCACISNNFKQTEFIQSGAIGGMASELDNDQMKTVETNQTISVPCFNMIEVMDKIGVQHIDYFSLDVEGSELIVLDSIRNELISGKIVVNIWSIEYRTWDGKQNIINKSFQKLKNLRDFFENIGGYVEHSQLNNEDGENRDGMALDVVFVRT</sequence>
<dbReference type="InterPro" id="IPR053202">
    <property type="entry name" value="EGF_Rcpt_Signaling_Reg"/>
</dbReference>
<evidence type="ECO:0000313" key="3">
    <source>
        <dbReference type="EMBL" id="VDI42702.1"/>
    </source>
</evidence>
<keyword evidence="1" id="KW-0472">Membrane</keyword>
<evidence type="ECO:0000259" key="2">
    <source>
        <dbReference type="Pfam" id="PF05050"/>
    </source>
</evidence>
<dbReference type="GO" id="GO:0005789">
    <property type="term" value="C:endoplasmic reticulum membrane"/>
    <property type="evidence" value="ECO:0007669"/>
    <property type="project" value="TreeGrafter"/>
</dbReference>
<dbReference type="InterPro" id="IPR029063">
    <property type="entry name" value="SAM-dependent_MTases_sf"/>
</dbReference>
<dbReference type="Proteomes" id="UP000596742">
    <property type="component" value="Unassembled WGS sequence"/>
</dbReference>
<name>A0A8B6F0A3_MYTGA</name>
<dbReference type="PANTHER" id="PTHR34009:SF2">
    <property type="entry name" value="PROTEIN STAR"/>
    <property type="match status" value="1"/>
</dbReference>
<dbReference type="Pfam" id="PF05050">
    <property type="entry name" value="Methyltransf_21"/>
    <property type="match status" value="1"/>
</dbReference>
<keyword evidence="1" id="KW-1133">Transmembrane helix</keyword>
<evidence type="ECO:0000313" key="4">
    <source>
        <dbReference type="Proteomes" id="UP000596742"/>
    </source>
</evidence>
<keyword evidence="4" id="KW-1185">Reference proteome</keyword>
<dbReference type="InterPro" id="IPR006342">
    <property type="entry name" value="FkbM_mtfrase"/>
</dbReference>
<gene>
    <name evidence="3" type="ORF">MGAL_10B037200</name>
</gene>
<dbReference type="GO" id="GO:0031902">
    <property type="term" value="C:late endosome membrane"/>
    <property type="evidence" value="ECO:0007669"/>
    <property type="project" value="TreeGrafter"/>
</dbReference>
<dbReference type="GO" id="GO:0016197">
    <property type="term" value="P:endosomal transport"/>
    <property type="evidence" value="ECO:0007669"/>
    <property type="project" value="TreeGrafter"/>
</dbReference>
<dbReference type="InterPro" id="IPR004951">
    <property type="entry name" value="DUF268_CAE_spp"/>
</dbReference>
<dbReference type="PANTHER" id="PTHR34009">
    <property type="entry name" value="PROTEIN STAR"/>
    <property type="match status" value="1"/>
</dbReference>
<feature type="domain" description="Methyltransferase FkbM" evidence="2">
    <location>
        <begin position="405"/>
        <end position="569"/>
    </location>
</feature>
<dbReference type="Pfam" id="PF03269">
    <property type="entry name" value="DUF268"/>
    <property type="match status" value="1"/>
</dbReference>
<evidence type="ECO:0000256" key="1">
    <source>
        <dbReference type="SAM" id="Phobius"/>
    </source>
</evidence>
<proteinExistence type="predicted"/>
<accession>A0A8B6F0A3</accession>
<dbReference type="GO" id="GO:0005794">
    <property type="term" value="C:Golgi apparatus"/>
    <property type="evidence" value="ECO:0007669"/>
    <property type="project" value="TreeGrafter"/>
</dbReference>
<dbReference type="OrthoDB" id="428346at2759"/>
<dbReference type="SUPFAM" id="SSF53335">
    <property type="entry name" value="S-adenosyl-L-methionine-dependent methyltransferases"/>
    <property type="match status" value="1"/>
</dbReference>